<proteinExistence type="predicted"/>
<feature type="region of interest" description="Disordered" evidence="1">
    <location>
        <begin position="1"/>
        <end position="27"/>
    </location>
</feature>
<organism evidence="2 3">
    <name type="scientific">Methylobacterium brachythecii</name>
    <dbReference type="NCBI Taxonomy" id="1176177"/>
    <lineage>
        <taxon>Bacteria</taxon>
        <taxon>Pseudomonadati</taxon>
        <taxon>Pseudomonadota</taxon>
        <taxon>Alphaproteobacteria</taxon>
        <taxon>Hyphomicrobiales</taxon>
        <taxon>Methylobacteriaceae</taxon>
        <taxon>Methylobacterium</taxon>
    </lineage>
</organism>
<dbReference type="Proteomes" id="UP001156881">
    <property type="component" value="Unassembled WGS sequence"/>
</dbReference>
<evidence type="ECO:0000313" key="2">
    <source>
        <dbReference type="EMBL" id="GLS42475.1"/>
    </source>
</evidence>
<sequence length="48" mass="5360">MPGFALKARKVDDMAKQSADRRTKHVQDPVDLSGLVRMCGRDHGVLPR</sequence>
<keyword evidence="3" id="KW-1185">Reference proteome</keyword>
<comment type="caution">
    <text evidence="2">The sequence shown here is derived from an EMBL/GenBank/DDBJ whole genome shotgun (WGS) entry which is preliminary data.</text>
</comment>
<accession>A0ABQ6D1E5</accession>
<feature type="compositionally biased region" description="Basic and acidic residues" evidence="1">
    <location>
        <begin position="9"/>
        <end position="27"/>
    </location>
</feature>
<name>A0ABQ6D1E5_9HYPH</name>
<evidence type="ECO:0000313" key="3">
    <source>
        <dbReference type="Proteomes" id="UP001156881"/>
    </source>
</evidence>
<dbReference type="EMBL" id="BSPG01000001">
    <property type="protein sequence ID" value="GLS42475.1"/>
    <property type="molecule type" value="Genomic_DNA"/>
</dbReference>
<gene>
    <name evidence="2" type="ORF">GCM10007884_04600</name>
</gene>
<protein>
    <submittedName>
        <fullName evidence="2">Uncharacterized protein</fullName>
    </submittedName>
</protein>
<reference evidence="3" key="1">
    <citation type="journal article" date="2019" name="Int. J. Syst. Evol. Microbiol.">
        <title>The Global Catalogue of Microorganisms (GCM) 10K type strain sequencing project: providing services to taxonomists for standard genome sequencing and annotation.</title>
        <authorList>
            <consortium name="The Broad Institute Genomics Platform"/>
            <consortium name="The Broad Institute Genome Sequencing Center for Infectious Disease"/>
            <person name="Wu L."/>
            <person name="Ma J."/>
        </authorList>
    </citation>
    <scope>NUCLEOTIDE SEQUENCE [LARGE SCALE GENOMIC DNA]</scope>
    <source>
        <strain evidence="3">NBRC 107710</strain>
    </source>
</reference>
<evidence type="ECO:0000256" key="1">
    <source>
        <dbReference type="SAM" id="MobiDB-lite"/>
    </source>
</evidence>